<proteinExistence type="predicted"/>
<dbReference type="EMBL" id="UINC01061615">
    <property type="protein sequence ID" value="SVB87375.1"/>
    <property type="molecule type" value="Genomic_DNA"/>
</dbReference>
<feature type="non-terminal residue" evidence="1">
    <location>
        <position position="72"/>
    </location>
</feature>
<organism evidence="1">
    <name type="scientific">marine metagenome</name>
    <dbReference type="NCBI Taxonomy" id="408172"/>
    <lineage>
        <taxon>unclassified sequences</taxon>
        <taxon>metagenomes</taxon>
        <taxon>ecological metagenomes</taxon>
    </lineage>
</organism>
<protein>
    <submittedName>
        <fullName evidence="1">Uncharacterized protein</fullName>
    </submittedName>
</protein>
<evidence type="ECO:0000313" key="1">
    <source>
        <dbReference type="EMBL" id="SVB87375.1"/>
    </source>
</evidence>
<sequence>MHLLSTFLVVGGRVIVMKKNDDPFKYRNRLHDEKDFPKIKTIPKKLHKSWGIGKFVMPSPLEVNSLMKKVSK</sequence>
<gene>
    <name evidence="1" type="ORF">METZ01_LOCUS240229</name>
</gene>
<accession>A0A382HJY5</accession>
<name>A0A382HJY5_9ZZZZ</name>
<reference evidence="1" key="1">
    <citation type="submission" date="2018-05" db="EMBL/GenBank/DDBJ databases">
        <authorList>
            <person name="Lanie J.A."/>
            <person name="Ng W.-L."/>
            <person name="Kazmierczak K.M."/>
            <person name="Andrzejewski T.M."/>
            <person name="Davidsen T.M."/>
            <person name="Wayne K.J."/>
            <person name="Tettelin H."/>
            <person name="Glass J.I."/>
            <person name="Rusch D."/>
            <person name="Podicherti R."/>
            <person name="Tsui H.-C.T."/>
            <person name="Winkler M.E."/>
        </authorList>
    </citation>
    <scope>NUCLEOTIDE SEQUENCE</scope>
</reference>
<dbReference type="AlphaFoldDB" id="A0A382HJY5"/>